<evidence type="ECO:0000313" key="8">
    <source>
        <dbReference type="Proteomes" id="UP000032142"/>
    </source>
</evidence>
<evidence type="ECO:0000313" key="4">
    <source>
        <dbReference type="EMBL" id="KHG19945.1"/>
    </source>
</evidence>
<sequence>MLVEILIF</sequence>
<dbReference type="EMBL" id="KN407909">
    <property type="protein sequence ID" value="KHG17273.1"/>
    <property type="molecule type" value="Genomic_DNA"/>
</dbReference>
<evidence type="ECO:0000313" key="3">
    <source>
        <dbReference type="EMBL" id="KHG18947.1"/>
    </source>
</evidence>
<reference evidence="6" key="1">
    <citation type="submission" date="2014-09" db="EMBL/GenBank/DDBJ databases">
        <title>G. arboreum L. cv. AKA8401 A2 genome assembly version 1.0.</title>
        <authorList>
            <person name="Mudge J."/>
            <person name="Ramaraj T."/>
            <person name="Lindquist I.E."/>
            <person name="Bharti A.K."/>
            <person name="Sundararajan A."/>
            <person name="Cameron C.T."/>
            <person name="Woodward J.E."/>
            <person name="May G.D."/>
            <person name="Brubaker C."/>
            <person name="Broadhvest J."/>
            <person name="Wilkins T.A."/>
        </authorList>
    </citation>
    <scope>NUCLEOTIDE SEQUENCE</scope>
</reference>
<dbReference type="EMBL" id="KN414415">
    <property type="protein sequence ID" value="KHG19945.1"/>
    <property type="molecule type" value="Genomic_DNA"/>
</dbReference>
<evidence type="ECO:0000313" key="1">
    <source>
        <dbReference type="EMBL" id="KHG17273.1"/>
    </source>
</evidence>
<name>A0A0B0PGU6_GOSAR</name>
<keyword evidence="8" id="KW-1185">Reference proteome</keyword>
<proteinExistence type="predicted"/>
<evidence type="ECO:0000313" key="6">
    <source>
        <dbReference type="EMBL" id="KHG24142.1"/>
    </source>
</evidence>
<dbReference type="EMBL" id="KN419898">
    <property type="protein sequence ID" value="KHG21867.1"/>
    <property type="molecule type" value="Genomic_DNA"/>
</dbReference>
<gene>
    <name evidence="6" type="ORF">F383_00761</name>
    <name evidence="5" type="ORF">F383_02501</name>
    <name evidence="2" type="ORF">F383_20819</name>
    <name evidence="1" type="ORF">F383_22937</name>
    <name evidence="3" type="ORF">F383_24868</name>
    <name evidence="4" type="ORF">F383_26047</name>
    <name evidence="7" type="ORF">F383_36211</name>
</gene>
<dbReference type="EMBL" id="KN454377">
    <property type="protein sequence ID" value="KHG30109.1"/>
    <property type="molecule type" value="Genomic_DNA"/>
</dbReference>
<dbReference type="EMBL" id="KN411807">
    <property type="protein sequence ID" value="KHG18947.1"/>
    <property type="molecule type" value="Genomic_DNA"/>
</dbReference>
<evidence type="ECO:0000313" key="7">
    <source>
        <dbReference type="EMBL" id="KHG30109.1"/>
    </source>
</evidence>
<dbReference type="Proteomes" id="UP000032142">
    <property type="component" value="Unassembled WGS sequence"/>
</dbReference>
<dbReference type="EMBL" id="KN407987">
    <property type="protein sequence ID" value="KHG17306.1"/>
    <property type="molecule type" value="Genomic_DNA"/>
</dbReference>
<protein>
    <submittedName>
        <fullName evidence="6">Uncharacterized protein</fullName>
    </submittedName>
</protein>
<reference evidence="8" key="2">
    <citation type="submission" date="2014-09" db="EMBL/GenBank/DDBJ databases">
        <authorList>
            <person name="Mudge J."/>
            <person name="Ramaraj T."/>
            <person name="Lindquist I.E."/>
            <person name="Bharti A.K."/>
            <person name="Sundararajan A."/>
            <person name="Cameron C.T."/>
            <person name="Woodward J.E."/>
            <person name="May G.D."/>
            <person name="Brubaker C."/>
            <person name="Broadhvest J."/>
            <person name="Wilkins T.A."/>
        </authorList>
    </citation>
    <scope>NUCLEOTIDE SEQUENCE</scope>
    <source>
        <strain evidence="8">cv. AKA8401</strain>
    </source>
</reference>
<organism evidence="6 8">
    <name type="scientific">Gossypium arboreum</name>
    <name type="common">Tree cotton</name>
    <name type="synonym">Gossypium nanking</name>
    <dbReference type="NCBI Taxonomy" id="29729"/>
    <lineage>
        <taxon>Eukaryota</taxon>
        <taxon>Viridiplantae</taxon>
        <taxon>Streptophyta</taxon>
        <taxon>Embryophyta</taxon>
        <taxon>Tracheophyta</taxon>
        <taxon>Spermatophyta</taxon>
        <taxon>Magnoliopsida</taxon>
        <taxon>eudicotyledons</taxon>
        <taxon>Gunneridae</taxon>
        <taxon>Pentapetalae</taxon>
        <taxon>rosids</taxon>
        <taxon>malvids</taxon>
        <taxon>Malvales</taxon>
        <taxon>Malvaceae</taxon>
        <taxon>Malvoideae</taxon>
        <taxon>Gossypium</taxon>
    </lineage>
</organism>
<evidence type="ECO:0000313" key="2">
    <source>
        <dbReference type="EMBL" id="KHG17306.1"/>
    </source>
</evidence>
<evidence type="ECO:0000313" key="5">
    <source>
        <dbReference type="EMBL" id="KHG21867.1"/>
    </source>
</evidence>
<dbReference type="EMBL" id="KN427659">
    <property type="protein sequence ID" value="KHG24142.1"/>
    <property type="molecule type" value="Genomic_DNA"/>
</dbReference>
<accession>A0A0B0PGU6</accession>